<dbReference type="EMBL" id="CM000848">
    <property type="protein sequence ID" value="KRH10509.1"/>
    <property type="molecule type" value="Genomic_DNA"/>
</dbReference>
<dbReference type="AlphaFoldDB" id="A0A0R0FWM7"/>
<dbReference type="EnsemblPlants" id="KRH10509">
    <property type="protein sequence ID" value="KRH10509"/>
    <property type="gene ID" value="GLYMA_15G052100"/>
</dbReference>
<evidence type="ECO:0000313" key="1">
    <source>
        <dbReference type="EMBL" id="KRH10509.1"/>
    </source>
</evidence>
<evidence type="ECO:0000313" key="3">
    <source>
        <dbReference type="Proteomes" id="UP000008827"/>
    </source>
</evidence>
<accession>A0A0R0FWM7</accession>
<sequence>MRMNALPLYFAILCHEANAKFGDDVDHIMFVSATRIGRFGDQFSIGLGPGLM</sequence>
<proteinExistence type="predicted"/>
<protein>
    <submittedName>
        <fullName evidence="1 2">Uncharacterized protein</fullName>
    </submittedName>
</protein>
<dbReference type="Gramene" id="KRH10509">
    <property type="protein sequence ID" value="KRH10509"/>
    <property type="gene ID" value="GLYMA_15G052100"/>
</dbReference>
<evidence type="ECO:0000313" key="2">
    <source>
        <dbReference type="EnsemblPlants" id="KRH10509"/>
    </source>
</evidence>
<dbReference type="InParanoid" id="A0A0R0FWM7"/>
<name>A0A0R0FWM7_SOYBN</name>
<keyword evidence="3" id="KW-1185">Reference proteome</keyword>
<dbReference type="Proteomes" id="UP000008827">
    <property type="component" value="Chromosome 15"/>
</dbReference>
<reference evidence="1" key="3">
    <citation type="submission" date="2018-07" db="EMBL/GenBank/DDBJ databases">
        <title>WGS assembly of Glycine max.</title>
        <authorList>
            <person name="Schmutz J."/>
            <person name="Cannon S."/>
            <person name="Schlueter J."/>
            <person name="Ma J."/>
            <person name="Mitros T."/>
            <person name="Nelson W."/>
            <person name="Hyten D."/>
            <person name="Song Q."/>
            <person name="Thelen J."/>
            <person name="Cheng J."/>
            <person name="Xu D."/>
            <person name="Hellsten U."/>
            <person name="May G."/>
            <person name="Yu Y."/>
            <person name="Sakurai T."/>
            <person name="Umezawa T."/>
            <person name="Bhattacharyya M."/>
            <person name="Sandhu D."/>
            <person name="Valliyodan B."/>
            <person name="Lindquist E."/>
            <person name="Peto M."/>
            <person name="Grant D."/>
            <person name="Shu S."/>
            <person name="Goodstein D."/>
            <person name="Barry K."/>
            <person name="Futrell-Griggs M."/>
            <person name="Abernathy B."/>
            <person name="Du J."/>
            <person name="Tian Z."/>
            <person name="Zhu L."/>
            <person name="Gill N."/>
            <person name="Joshi T."/>
            <person name="Libault M."/>
            <person name="Sethuraman A."/>
            <person name="Zhang X."/>
            <person name="Shinozaki K."/>
            <person name="Nguyen H."/>
            <person name="Wing R."/>
            <person name="Cregan P."/>
            <person name="Specht J."/>
            <person name="Grimwood J."/>
            <person name="Rokhsar D."/>
            <person name="Stacey G."/>
            <person name="Shoemaker R."/>
            <person name="Jackson S."/>
        </authorList>
    </citation>
    <scope>NUCLEOTIDE SEQUENCE</scope>
    <source>
        <tissue evidence="1">Callus</tissue>
    </source>
</reference>
<gene>
    <name evidence="1" type="ORF">GLYMA_15G052100</name>
</gene>
<reference evidence="2" key="2">
    <citation type="submission" date="2018-02" db="UniProtKB">
        <authorList>
            <consortium name="EnsemblPlants"/>
        </authorList>
    </citation>
    <scope>IDENTIFICATION</scope>
    <source>
        <strain evidence="2">Williams 82</strain>
    </source>
</reference>
<reference evidence="1 2" key="1">
    <citation type="journal article" date="2010" name="Nature">
        <title>Genome sequence of the palaeopolyploid soybean.</title>
        <authorList>
            <person name="Schmutz J."/>
            <person name="Cannon S.B."/>
            <person name="Schlueter J."/>
            <person name="Ma J."/>
            <person name="Mitros T."/>
            <person name="Nelson W."/>
            <person name="Hyten D.L."/>
            <person name="Song Q."/>
            <person name="Thelen J.J."/>
            <person name="Cheng J."/>
            <person name="Xu D."/>
            <person name="Hellsten U."/>
            <person name="May G.D."/>
            <person name="Yu Y."/>
            <person name="Sakurai T."/>
            <person name="Umezawa T."/>
            <person name="Bhattacharyya M.K."/>
            <person name="Sandhu D."/>
            <person name="Valliyodan B."/>
            <person name="Lindquist E."/>
            <person name="Peto M."/>
            <person name="Grant D."/>
            <person name="Shu S."/>
            <person name="Goodstein D."/>
            <person name="Barry K."/>
            <person name="Futrell-Griggs M."/>
            <person name="Abernathy B."/>
            <person name="Du J."/>
            <person name="Tian Z."/>
            <person name="Zhu L."/>
            <person name="Gill N."/>
            <person name="Joshi T."/>
            <person name="Libault M."/>
            <person name="Sethuraman A."/>
            <person name="Zhang X.-C."/>
            <person name="Shinozaki K."/>
            <person name="Nguyen H.T."/>
            <person name="Wing R.A."/>
            <person name="Cregan P."/>
            <person name="Specht J."/>
            <person name="Grimwood J."/>
            <person name="Rokhsar D."/>
            <person name="Stacey G."/>
            <person name="Shoemaker R.C."/>
            <person name="Jackson S.A."/>
        </authorList>
    </citation>
    <scope>NUCLEOTIDE SEQUENCE [LARGE SCALE GENOMIC DNA]</scope>
    <source>
        <strain evidence="2">cv. Williams 82</strain>
        <tissue evidence="1">Callus</tissue>
    </source>
</reference>
<organism evidence="1">
    <name type="scientific">Glycine max</name>
    <name type="common">Soybean</name>
    <name type="synonym">Glycine hispida</name>
    <dbReference type="NCBI Taxonomy" id="3847"/>
    <lineage>
        <taxon>Eukaryota</taxon>
        <taxon>Viridiplantae</taxon>
        <taxon>Streptophyta</taxon>
        <taxon>Embryophyta</taxon>
        <taxon>Tracheophyta</taxon>
        <taxon>Spermatophyta</taxon>
        <taxon>Magnoliopsida</taxon>
        <taxon>eudicotyledons</taxon>
        <taxon>Gunneridae</taxon>
        <taxon>Pentapetalae</taxon>
        <taxon>rosids</taxon>
        <taxon>fabids</taxon>
        <taxon>Fabales</taxon>
        <taxon>Fabaceae</taxon>
        <taxon>Papilionoideae</taxon>
        <taxon>50 kb inversion clade</taxon>
        <taxon>NPAAA clade</taxon>
        <taxon>indigoferoid/millettioid clade</taxon>
        <taxon>Phaseoleae</taxon>
        <taxon>Glycine</taxon>
        <taxon>Glycine subgen. Soja</taxon>
    </lineage>
</organism>